<protein>
    <submittedName>
        <fullName evidence="2">Uncharacterized protein</fullName>
    </submittedName>
</protein>
<keyword evidence="3" id="KW-1185">Reference proteome</keyword>
<dbReference type="EMBL" id="BAUL01000072">
    <property type="protein sequence ID" value="GAD93933.1"/>
    <property type="molecule type" value="Genomic_DNA"/>
</dbReference>
<name>V5FPR4_BYSSN</name>
<dbReference type="Proteomes" id="UP000018001">
    <property type="component" value="Unassembled WGS sequence"/>
</dbReference>
<organism evidence="2 3">
    <name type="scientific">Byssochlamys spectabilis (strain No. 5 / NBRC 109023)</name>
    <name type="common">Paecilomyces variotii</name>
    <dbReference type="NCBI Taxonomy" id="1356009"/>
    <lineage>
        <taxon>Eukaryota</taxon>
        <taxon>Fungi</taxon>
        <taxon>Dikarya</taxon>
        <taxon>Ascomycota</taxon>
        <taxon>Pezizomycotina</taxon>
        <taxon>Eurotiomycetes</taxon>
        <taxon>Eurotiomycetidae</taxon>
        <taxon>Eurotiales</taxon>
        <taxon>Thermoascaceae</taxon>
        <taxon>Paecilomyces</taxon>
    </lineage>
</organism>
<dbReference type="InParanoid" id="V5FPR4"/>
<evidence type="ECO:0000313" key="2">
    <source>
        <dbReference type="EMBL" id="GAD93933.1"/>
    </source>
</evidence>
<evidence type="ECO:0000313" key="3">
    <source>
        <dbReference type="Proteomes" id="UP000018001"/>
    </source>
</evidence>
<dbReference type="AlphaFoldDB" id="V5FPR4"/>
<proteinExistence type="predicted"/>
<gene>
    <name evidence="2" type="ORF">PVAR5_2552</name>
</gene>
<sequence length="179" mass="19460">MAIQHWPALGRLFAKTVPASQRSDSRPERSLWRVEWGQQRSSDLPDEVHGLLEISNAPTNVEAASFCYRETSSKVVRTALSSATAEECTGKRPDAVSVSDTSRGPAFLARRDLSIAGGSGPSRVARSSVCTVWSQSPSSIEPADQEESYRGFPAHRLSPTADRTLANLNAPPQKQQQLV</sequence>
<reference evidence="3" key="1">
    <citation type="journal article" date="2014" name="Genome Announc.">
        <title>Draft genome sequence of the formaldehyde-resistant fungus Byssochlamys spectabilis No. 5 (anamorph Paecilomyces variotii No. 5) (NBRC109023).</title>
        <authorList>
            <person name="Oka T."/>
            <person name="Ekino K."/>
            <person name="Fukuda K."/>
            <person name="Nomura Y."/>
        </authorList>
    </citation>
    <scope>NUCLEOTIDE SEQUENCE [LARGE SCALE GENOMIC DNA]</scope>
    <source>
        <strain evidence="3">No. 5 / NBRC 109023</strain>
    </source>
</reference>
<accession>V5FPR4</accession>
<evidence type="ECO:0000256" key="1">
    <source>
        <dbReference type="SAM" id="MobiDB-lite"/>
    </source>
</evidence>
<comment type="caution">
    <text evidence="2">The sequence shown here is derived from an EMBL/GenBank/DDBJ whole genome shotgun (WGS) entry which is preliminary data.</text>
</comment>
<dbReference type="HOGENOM" id="CLU_1503238_0_0_1"/>
<feature type="region of interest" description="Disordered" evidence="1">
    <location>
        <begin position="135"/>
        <end position="161"/>
    </location>
</feature>